<dbReference type="SUPFAM" id="SSF54373">
    <property type="entry name" value="FAD-linked reductases, C-terminal domain"/>
    <property type="match status" value="1"/>
</dbReference>
<dbReference type="PANTHER" id="PTHR10742">
    <property type="entry name" value="FLAVIN MONOAMINE OXIDASE"/>
    <property type="match status" value="1"/>
</dbReference>
<dbReference type="AlphaFoldDB" id="A0A844GLM8"/>
<protein>
    <submittedName>
        <fullName evidence="2">FAD-dependent oxidoreductase</fullName>
    </submittedName>
</protein>
<comment type="caution">
    <text evidence="2">The sequence shown here is derived from an EMBL/GenBank/DDBJ whole genome shotgun (WGS) entry which is preliminary data.</text>
</comment>
<dbReference type="GO" id="GO:0016491">
    <property type="term" value="F:oxidoreductase activity"/>
    <property type="evidence" value="ECO:0007669"/>
    <property type="project" value="InterPro"/>
</dbReference>
<dbReference type="Proteomes" id="UP000437131">
    <property type="component" value="Unassembled WGS sequence"/>
</dbReference>
<name>A0A844GLM8_9CHRO</name>
<feature type="domain" description="Amine oxidase" evidence="1">
    <location>
        <begin position="67"/>
        <end position="520"/>
    </location>
</feature>
<sequence length="531" mass="59358">MSSQTTITKTIADLLSLVENKYGVGVGLELLRQLGGHNIVSDKGEPPDIPSISNGNHPQVVIVGAGIAGLVLALELKERGAKVILLEASSRCGGRNLTIRPGELIQEESFPAQKCNLPSGQYFNAGPGRISHHHRAVLHYCRRFGLSLRPYFTLNRGALLHRWLPQTNQDIFVKNRQVLFDGLGRLSELAFKGSTSLNLQESLPHDLALALNDWLQTFGGVDEKGNYQEDGKNGYQLIRGGRHDKGKSCPALELEQILGLRLWYDDPRRSSDVIDEQLTMFEIEGGNDGLVSALESALGDCIRLNHGVEEIVQDEGGVTLKGSLTNDSGQTFQLKCDRIVITAQPPVLKNMRIDVRDAWLEAFQALPPRFAVKVAGWMKRRFWEEDLGIYGGITFTNLPIQQIWYPNNGFLEQNGGLLVLAYSALEYGEALGKIAPDIRCLAVQELASRIHPQIKSESSHLMTIAWQNIPYIYSPWMAWTPEKYNQYFHQITRCDRRIAFAGDWCSHLPAWQEGAIRSAYDLIEWALYGKE</sequence>
<dbReference type="RefSeq" id="WP_155082402.1">
    <property type="nucleotide sequence ID" value="NZ_WMIA01000001.1"/>
</dbReference>
<dbReference type="EMBL" id="WMIA01000001">
    <property type="protein sequence ID" value="MTF37474.1"/>
    <property type="molecule type" value="Genomic_DNA"/>
</dbReference>
<dbReference type="InterPro" id="IPR036188">
    <property type="entry name" value="FAD/NAD-bd_sf"/>
</dbReference>
<dbReference type="SUPFAM" id="SSF51905">
    <property type="entry name" value="FAD/NAD(P)-binding domain"/>
    <property type="match status" value="1"/>
</dbReference>
<evidence type="ECO:0000313" key="2">
    <source>
        <dbReference type="EMBL" id="MTF37474.1"/>
    </source>
</evidence>
<proteinExistence type="predicted"/>
<dbReference type="InterPro" id="IPR002937">
    <property type="entry name" value="Amino_oxidase"/>
</dbReference>
<dbReference type="PANTHER" id="PTHR10742:SF410">
    <property type="entry name" value="LYSINE-SPECIFIC HISTONE DEMETHYLASE 2"/>
    <property type="match status" value="1"/>
</dbReference>
<dbReference type="Pfam" id="PF01593">
    <property type="entry name" value="Amino_oxidase"/>
    <property type="match status" value="1"/>
</dbReference>
<dbReference type="InterPro" id="IPR050281">
    <property type="entry name" value="Flavin_monoamine_oxidase"/>
</dbReference>
<reference evidence="2 3" key="1">
    <citation type="submission" date="2019-11" db="EMBL/GenBank/DDBJ databases">
        <title>Isolation of a new High Light Tolerant Cyanobacteria.</title>
        <authorList>
            <person name="Dobson Z."/>
            <person name="Vaughn N."/>
            <person name="Vaughn M."/>
            <person name="Fromme P."/>
            <person name="Mazor Y."/>
        </authorList>
    </citation>
    <scope>NUCLEOTIDE SEQUENCE [LARGE SCALE GENOMIC DNA]</scope>
    <source>
        <strain evidence="2 3">0216</strain>
    </source>
</reference>
<organism evidence="2 3">
    <name type="scientific">Cyanobacterium aponinum 0216</name>
    <dbReference type="NCBI Taxonomy" id="2676140"/>
    <lineage>
        <taxon>Bacteria</taxon>
        <taxon>Bacillati</taxon>
        <taxon>Cyanobacteriota</taxon>
        <taxon>Cyanophyceae</taxon>
        <taxon>Oscillatoriophycideae</taxon>
        <taxon>Chroococcales</taxon>
        <taxon>Geminocystaceae</taxon>
        <taxon>Cyanobacterium</taxon>
    </lineage>
</organism>
<dbReference type="Gene3D" id="1.20.1440.240">
    <property type="match status" value="1"/>
</dbReference>
<evidence type="ECO:0000259" key="1">
    <source>
        <dbReference type="Pfam" id="PF01593"/>
    </source>
</evidence>
<dbReference type="Gene3D" id="3.50.50.60">
    <property type="entry name" value="FAD/NAD(P)-binding domain"/>
    <property type="match status" value="1"/>
</dbReference>
<evidence type="ECO:0000313" key="3">
    <source>
        <dbReference type="Proteomes" id="UP000437131"/>
    </source>
</evidence>
<dbReference type="Gene3D" id="3.90.660.10">
    <property type="match status" value="1"/>
</dbReference>
<gene>
    <name evidence="2" type="ORF">GGC33_00785</name>
</gene>
<accession>A0A844GLM8</accession>